<sequence>MRSLGAAARAAERDAQRRYKAALKEQMIADAANAVSDWEAYIDDLLSIHTNLADEIDWASLADTPPPVKPVRRTERADKARAKLQAFRPSLLTKVLGGTEKSRQQLESAIATEAAKDERSYKSDCDAYDLALQDWEADTEIARRLNAGDEVAIIEVIEEYQVLNEEARLGRSINFAVSDGQVLATVLVHADDIVPSFRRKQLASGKLSESKMPVGQFNELYQDYVCSVALKVAGDLFRILPQREVYVTCEAELLDTATGHQKPTPILSVQFVQDTFMRLNLRQIDPSDSMQNFNHVMRFTKTKGFSPVEPLIETKPS</sequence>
<keyword evidence="2" id="KW-1185">Reference proteome</keyword>
<name>A0A399RJP7_9PROT</name>
<comment type="caution">
    <text evidence="1">The sequence shown here is derived from an EMBL/GenBank/DDBJ whole genome shotgun (WGS) entry which is preliminary data.</text>
</comment>
<dbReference type="AlphaFoldDB" id="A0A399RJP7"/>
<evidence type="ECO:0000313" key="2">
    <source>
        <dbReference type="Proteomes" id="UP000266385"/>
    </source>
</evidence>
<gene>
    <name evidence="1" type="ORF">D1223_07990</name>
</gene>
<dbReference type="OrthoDB" id="983149at2"/>
<evidence type="ECO:0000313" key="1">
    <source>
        <dbReference type="EMBL" id="RIJ30554.1"/>
    </source>
</evidence>
<accession>A0A399RJP7</accession>
<proteinExistence type="predicted"/>
<protein>
    <submittedName>
        <fullName evidence="1">Uncharacterized protein</fullName>
    </submittedName>
</protein>
<organism evidence="1 2">
    <name type="scientific">Henriciella mobilis</name>
    <dbReference type="NCBI Taxonomy" id="2305467"/>
    <lineage>
        <taxon>Bacteria</taxon>
        <taxon>Pseudomonadati</taxon>
        <taxon>Pseudomonadota</taxon>
        <taxon>Alphaproteobacteria</taxon>
        <taxon>Hyphomonadales</taxon>
        <taxon>Hyphomonadaceae</taxon>
        <taxon>Henriciella</taxon>
    </lineage>
</organism>
<dbReference type="EMBL" id="QWFX01000006">
    <property type="protein sequence ID" value="RIJ30554.1"/>
    <property type="molecule type" value="Genomic_DNA"/>
</dbReference>
<reference evidence="1 2" key="1">
    <citation type="submission" date="2018-08" db="EMBL/GenBank/DDBJ databases">
        <title>Henriciella mobilis sp. nov., isolated from seawater.</title>
        <authorList>
            <person name="Cheng H."/>
            <person name="Wu Y.-H."/>
            <person name="Xu X.-W."/>
            <person name="Guo L.-L."/>
        </authorList>
    </citation>
    <scope>NUCLEOTIDE SEQUENCE [LARGE SCALE GENOMIC DNA]</scope>
    <source>
        <strain evidence="1 2">JN25</strain>
    </source>
</reference>
<dbReference type="Proteomes" id="UP000266385">
    <property type="component" value="Unassembled WGS sequence"/>
</dbReference>